<evidence type="ECO:0000313" key="3">
    <source>
        <dbReference type="Proteomes" id="UP000188533"/>
    </source>
</evidence>
<reference evidence="2 3" key="1">
    <citation type="submission" date="2016-08" db="EMBL/GenBank/DDBJ databases">
        <authorList>
            <consortium name="Lentinula edodes genome sequencing consortium"/>
            <person name="Sakamoto Y."/>
            <person name="Nakade K."/>
            <person name="Sato S."/>
            <person name="Yoshida Y."/>
            <person name="Miyazaki K."/>
            <person name="Natsume S."/>
            <person name="Konno N."/>
        </authorList>
    </citation>
    <scope>NUCLEOTIDE SEQUENCE [LARGE SCALE GENOMIC DNA]</scope>
    <source>
        <strain evidence="2 3">NBRC 111202</strain>
    </source>
</reference>
<protein>
    <submittedName>
        <fullName evidence="2">Uncharacterized protein</fullName>
    </submittedName>
</protein>
<keyword evidence="3" id="KW-1185">Reference proteome</keyword>
<gene>
    <name evidence="2" type="ORF">LENED_009914</name>
</gene>
<dbReference type="AlphaFoldDB" id="A0A1Q3EL34"/>
<proteinExistence type="predicted"/>
<feature type="compositionally biased region" description="Basic and acidic residues" evidence="1">
    <location>
        <begin position="175"/>
        <end position="202"/>
    </location>
</feature>
<comment type="caution">
    <text evidence="2">The sequence shown here is derived from an EMBL/GenBank/DDBJ whole genome shotgun (WGS) entry which is preliminary data.</text>
</comment>
<feature type="region of interest" description="Disordered" evidence="1">
    <location>
        <begin position="95"/>
        <end position="218"/>
    </location>
</feature>
<feature type="compositionally biased region" description="Acidic residues" evidence="1">
    <location>
        <begin position="119"/>
        <end position="136"/>
    </location>
</feature>
<evidence type="ECO:0000256" key="1">
    <source>
        <dbReference type="SAM" id="MobiDB-lite"/>
    </source>
</evidence>
<evidence type="ECO:0000313" key="2">
    <source>
        <dbReference type="EMBL" id="GAW07889.1"/>
    </source>
</evidence>
<reference evidence="2 3" key="2">
    <citation type="submission" date="2017-02" db="EMBL/GenBank/DDBJ databases">
        <title>A genome survey and senescence transcriptome analysis in Lentinula edodes.</title>
        <authorList>
            <person name="Sakamoto Y."/>
            <person name="Nakade K."/>
            <person name="Sato S."/>
            <person name="Yoshida Y."/>
            <person name="Miyazaki K."/>
            <person name="Natsume S."/>
            <person name="Konno N."/>
        </authorList>
    </citation>
    <scope>NUCLEOTIDE SEQUENCE [LARGE SCALE GENOMIC DNA]</scope>
    <source>
        <strain evidence="2 3">NBRC 111202</strain>
    </source>
</reference>
<feature type="region of interest" description="Disordered" evidence="1">
    <location>
        <begin position="249"/>
        <end position="284"/>
    </location>
</feature>
<feature type="compositionally biased region" description="Polar residues" evidence="1">
    <location>
        <begin position="336"/>
        <end position="348"/>
    </location>
</feature>
<feature type="compositionally biased region" description="Basic residues" evidence="1">
    <location>
        <begin position="400"/>
        <end position="410"/>
    </location>
</feature>
<feature type="region of interest" description="Disordered" evidence="1">
    <location>
        <begin position="329"/>
        <end position="425"/>
    </location>
</feature>
<organism evidence="2 3">
    <name type="scientific">Lentinula edodes</name>
    <name type="common">Shiitake mushroom</name>
    <name type="synonym">Lentinus edodes</name>
    <dbReference type="NCBI Taxonomy" id="5353"/>
    <lineage>
        <taxon>Eukaryota</taxon>
        <taxon>Fungi</taxon>
        <taxon>Dikarya</taxon>
        <taxon>Basidiomycota</taxon>
        <taxon>Agaricomycotina</taxon>
        <taxon>Agaricomycetes</taxon>
        <taxon>Agaricomycetidae</taxon>
        <taxon>Agaricales</taxon>
        <taxon>Marasmiineae</taxon>
        <taxon>Omphalotaceae</taxon>
        <taxon>Lentinula</taxon>
    </lineage>
</organism>
<dbReference type="Proteomes" id="UP000188533">
    <property type="component" value="Unassembled WGS sequence"/>
</dbReference>
<sequence length="528" mass="57232">MADLSLSVAQLQALHTLLLLQGSHLPDDLKSLPASLQAQLALNSSAPSFPTPSPSPERLPRTSSISLARARLRSPWLLSQPRTTCEVGIQVEDSGWAPESFSRPPSPASTSGYGAGSELEGEDQDQQDDADSDADADSYTQDTGTNPHVYINANPHPHTNADAQDDADAQDGADAQDKADTSVHDYADAEAHDTGEDTHHYAQDAQDPGNCAHNYGQDSLTQEALAEAINQGNPKDGALLANPFYYEVDGGANDEAQEDPLLANENPFPSDQQASEYREDSNDPDSLLEALLDELLNDHNSDTRQARDSNNKEDAIFLSDLDPSVLSLSEEEQRVSAGSHTDPVSSHFATAHEDPASRKRRRLRDSLGEEVPARVAIPGVAHANPFDPRPDCNRNGASASRKRLRVHHRTSLALGEEQGELGEEEENNGQQFLYEASVHPRAPPKEVTDASLGLMLRLTGGAGWGTDIWAEDILRIVACVDWEEASGVLSSYSLLHLAQRCSRAEKIDTGATFVRMIYELFLAAKVNR</sequence>
<accession>A0A1Q3EL34</accession>
<name>A0A1Q3EL34_LENED</name>
<dbReference type="EMBL" id="BDGU01000527">
    <property type="protein sequence ID" value="GAW07889.1"/>
    <property type="molecule type" value="Genomic_DNA"/>
</dbReference>